<name>A0A8X6ISH9_9ARAC</name>
<feature type="region of interest" description="Disordered" evidence="1">
    <location>
        <begin position="139"/>
        <end position="163"/>
    </location>
</feature>
<evidence type="ECO:0000259" key="2">
    <source>
        <dbReference type="Pfam" id="PF04037"/>
    </source>
</evidence>
<protein>
    <recommendedName>
        <fullName evidence="2">DUF382 domain-containing protein</fullName>
    </recommendedName>
</protein>
<gene>
    <name evidence="3" type="ORF">TNIN_468751</name>
</gene>
<dbReference type="AlphaFoldDB" id="A0A8X6ISH9"/>
<evidence type="ECO:0000313" key="4">
    <source>
        <dbReference type="Proteomes" id="UP000886998"/>
    </source>
</evidence>
<dbReference type="PANTHER" id="PTHR12785">
    <property type="entry name" value="SPLICING FACTOR 3B"/>
    <property type="match status" value="1"/>
</dbReference>
<dbReference type="Proteomes" id="UP000886998">
    <property type="component" value="Unassembled WGS sequence"/>
</dbReference>
<dbReference type="Pfam" id="PF04037">
    <property type="entry name" value="DUF382"/>
    <property type="match status" value="1"/>
</dbReference>
<dbReference type="InterPro" id="IPR007180">
    <property type="entry name" value="DUF382"/>
</dbReference>
<proteinExistence type="predicted"/>
<reference evidence="3" key="1">
    <citation type="submission" date="2020-08" db="EMBL/GenBank/DDBJ databases">
        <title>Multicomponent nature underlies the extraordinary mechanical properties of spider dragline silk.</title>
        <authorList>
            <person name="Kono N."/>
            <person name="Nakamura H."/>
            <person name="Mori M."/>
            <person name="Yoshida Y."/>
            <person name="Ohtoshi R."/>
            <person name="Malay A.D."/>
            <person name="Moran D.A.P."/>
            <person name="Tomita M."/>
            <person name="Numata K."/>
            <person name="Arakawa K."/>
        </authorList>
    </citation>
    <scope>NUCLEOTIDE SEQUENCE</scope>
</reference>
<keyword evidence="4" id="KW-1185">Reference proteome</keyword>
<feature type="domain" description="DUF382" evidence="2">
    <location>
        <begin position="65"/>
        <end position="142"/>
    </location>
</feature>
<accession>A0A8X6ISH9</accession>
<dbReference type="GO" id="GO:0005689">
    <property type="term" value="C:U12-type spliceosomal complex"/>
    <property type="evidence" value="ECO:0007669"/>
    <property type="project" value="TreeGrafter"/>
</dbReference>
<dbReference type="InterPro" id="IPR052584">
    <property type="entry name" value="U2_snRNP_Complex_Component"/>
</dbReference>
<dbReference type="EMBL" id="BMAV01027064">
    <property type="protein sequence ID" value="GFS55901.1"/>
    <property type="molecule type" value="Genomic_DNA"/>
</dbReference>
<organism evidence="3 4">
    <name type="scientific">Trichonephila inaurata madagascariensis</name>
    <dbReference type="NCBI Taxonomy" id="2747483"/>
    <lineage>
        <taxon>Eukaryota</taxon>
        <taxon>Metazoa</taxon>
        <taxon>Ecdysozoa</taxon>
        <taxon>Arthropoda</taxon>
        <taxon>Chelicerata</taxon>
        <taxon>Arachnida</taxon>
        <taxon>Araneae</taxon>
        <taxon>Araneomorphae</taxon>
        <taxon>Entelegynae</taxon>
        <taxon>Araneoidea</taxon>
        <taxon>Nephilidae</taxon>
        <taxon>Trichonephila</taxon>
        <taxon>Trichonephila inaurata</taxon>
    </lineage>
</organism>
<evidence type="ECO:0000256" key="1">
    <source>
        <dbReference type="SAM" id="MobiDB-lite"/>
    </source>
</evidence>
<dbReference type="OrthoDB" id="10260794at2759"/>
<comment type="caution">
    <text evidence="3">The sequence shown here is derived from an EMBL/GenBank/DDBJ whole genome shotgun (WGS) entry which is preliminary data.</text>
</comment>
<sequence length="163" mass="19291">MRRMKERRETPVDVIKDKSKGDINPVILSKKRVDIDNDEIEEEKPKLPKRKLKKISRTTVAKLQQKVNLKASTNIALVPQHRSFKRKYSQDKEGIEKLAWKLPDFIKRIGMKVWQLLRERENRKTTKIQMRKRVRLKLRTHDNTAGEKLRGEIGTEMEKARGP</sequence>
<evidence type="ECO:0000313" key="3">
    <source>
        <dbReference type="EMBL" id="GFS55901.1"/>
    </source>
</evidence>
<dbReference type="PANTHER" id="PTHR12785:SF6">
    <property type="entry name" value="SPLICING FACTOR 3B SUBUNIT 2"/>
    <property type="match status" value="1"/>
</dbReference>